<keyword evidence="4" id="KW-0820">tRNA-binding</keyword>
<evidence type="ECO:0000256" key="12">
    <source>
        <dbReference type="SAM" id="MobiDB-lite"/>
    </source>
</evidence>
<gene>
    <name evidence="15" type="primary">mnmA_1</name>
    <name evidence="15" type="ORF">LOC62_01G000304</name>
</gene>
<dbReference type="Pfam" id="PF20258">
    <property type="entry name" value="tRNA_Me_trans_C"/>
    <property type="match status" value="1"/>
</dbReference>
<dbReference type="GO" id="GO:0005524">
    <property type="term" value="F:ATP binding"/>
    <property type="evidence" value="ECO:0007669"/>
    <property type="project" value="UniProtKB-KW"/>
</dbReference>
<dbReference type="InterPro" id="IPR046885">
    <property type="entry name" value="MnmA-like_C"/>
</dbReference>
<evidence type="ECO:0000256" key="2">
    <source>
        <dbReference type="ARBA" id="ARBA00006191"/>
    </source>
</evidence>
<dbReference type="GO" id="GO:0000049">
    <property type="term" value="F:tRNA binding"/>
    <property type="evidence" value="ECO:0007669"/>
    <property type="project" value="UniProtKB-KW"/>
</dbReference>
<keyword evidence="6" id="KW-0819">tRNA processing</keyword>
<dbReference type="Pfam" id="PF20259">
    <property type="entry name" value="tRNA_Me_trans_M"/>
    <property type="match status" value="1"/>
</dbReference>
<reference evidence="15" key="1">
    <citation type="submission" date="2023-10" db="EMBL/GenBank/DDBJ databases">
        <authorList>
            <person name="Noh H."/>
        </authorList>
    </citation>
    <scope>NUCLEOTIDE SEQUENCE</scope>
    <source>
        <strain evidence="15">DUCC4014</strain>
    </source>
</reference>
<accession>A0AAF1BGT1</accession>
<dbReference type="SUPFAM" id="SSF52402">
    <property type="entry name" value="Adenine nucleotide alpha hydrolases-like"/>
    <property type="match status" value="1"/>
</dbReference>
<dbReference type="GeneID" id="87803563"/>
<evidence type="ECO:0000256" key="11">
    <source>
        <dbReference type="ARBA" id="ARBA00049564"/>
    </source>
</evidence>
<dbReference type="RefSeq" id="XP_062622712.1">
    <property type="nucleotide sequence ID" value="XM_062766728.1"/>
</dbReference>
<evidence type="ECO:0000256" key="5">
    <source>
        <dbReference type="ARBA" id="ARBA00022679"/>
    </source>
</evidence>
<organism evidence="15 16">
    <name type="scientific">Vanrija pseudolonga</name>
    <dbReference type="NCBI Taxonomy" id="143232"/>
    <lineage>
        <taxon>Eukaryota</taxon>
        <taxon>Fungi</taxon>
        <taxon>Dikarya</taxon>
        <taxon>Basidiomycota</taxon>
        <taxon>Agaricomycotina</taxon>
        <taxon>Tremellomycetes</taxon>
        <taxon>Trichosporonales</taxon>
        <taxon>Trichosporonaceae</taxon>
        <taxon>Vanrija</taxon>
    </lineage>
</organism>
<evidence type="ECO:0000259" key="14">
    <source>
        <dbReference type="Pfam" id="PF20259"/>
    </source>
</evidence>
<evidence type="ECO:0000256" key="3">
    <source>
        <dbReference type="ARBA" id="ARBA00011953"/>
    </source>
</evidence>
<keyword evidence="10" id="KW-1015">Disulfide bond</keyword>
<dbReference type="NCBIfam" id="NF001138">
    <property type="entry name" value="PRK00143.1"/>
    <property type="match status" value="1"/>
</dbReference>
<keyword evidence="9" id="KW-0694">RNA-binding</keyword>
<keyword evidence="5" id="KW-0808">Transferase</keyword>
<dbReference type="GO" id="GO:0016783">
    <property type="term" value="F:sulfurtransferase activity"/>
    <property type="evidence" value="ECO:0007669"/>
    <property type="project" value="InterPro"/>
</dbReference>
<feature type="domain" description="tRNA-specific 2-thiouridylase MnmA-like central" evidence="14">
    <location>
        <begin position="335"/>
        <end position="388"/>
    </location>
</feature>
<dbReference type="AlphaFoldDB" id="A0AAF1BGT1"/>
<evidence type="ECO:0000313" key="16">
    <source>
        <dbReference type="Proteomes" id="UP000827549"/>
    </source>
</evidence>
<keyword evidence="16" id="KW-1185">Reference proteome</keyword>
<comment type="similarity">
    <text evidence="2">Belongs to the MnmA/TRMU family.</text>
</comment>
<sequence length="496" mass="54124">MATLTPIPSSLRLAALAACRQQRQVAHQATAQWPRHYTLAFPSRRRPPPPPLRHDRSRQLSTSTASSAATVTAADGLQDIKLPTLDDLYLKEGDNVVVAMSGGVDSSLTLRLLANLPLKLTVLFMRNWDPLLSEEAAADDRGDTHDTTLSYSSRDAGSSSRVPNLSPCAWERDWADVKRVCAHVGIPEQDISLLDLSKEYWSRVFEPAVAVWEAGQTPNPDVACNREIKFGALMQHIQPGHYLATGKWRRLSHYARVVRSPAGDATLHRAIDSNKDQTYYLSQVPRDQLAKAVFPLAGIPKPSVRDLAAHFALPTADREESMGVCFIGERGHFGDFVSQYTSPPSSTGYLVDTAGKRFGVHRGSHYYTIGQRARVGGMDGRWYVAQKGVGESGNDILLVHGGDHPALQCKELACGEFNWIAGAPPPELEDGGVLDAMVQVRHRMSAVKAQVELVDGRVHITFDDTVVGVAPGQIAGVWKDDQCLGSGLIATTRCLE</sequence>
<comment type="function">
    <text evidence="1">Catalyzes the 2-thiolation of uridine at the wobble position (U34) of mitochondrial tRNA(Lys), tRNA(Glu) and tRNA(Gln). Required for the formation of 5-taurinomethyl-2-thiouridine (tm5s2U) of mitochondrial tRNA(Lys), tRNA(Glu), and tRNA(Gln) at the wobble position. ATP is required to activate the C2 atom of the wobble base.</text>
</comment>
<feature type="domain" description="tRNA-specific 2-thiouridylase MnmA-like C-terminal" evidence="13">
    <location>
        <begin position="410"/>
        <end position="489"/>
    </location>
</feature>
<dbReference type="EMBL" id="CP086714">
    <property type="protein sequence ID" value="WOO76680.1"/>
    <property type="molecule type" value="Genomic_DNA"/>
</dbReference>
<comment type="catalytic activity">
    <reaction evidence="11">
        <text>5-taurinomethyluridine(34) in tRNA + S-sulfanyl-L-cysteinyl-[protein] + AH2 + ATP = 5-taurinomethyl-2-thiouridine(34) in tRNA + L-cysteinyl-[protein] + A + AMP + diphosphate + H(+)</text>
        <dbReference type="Rhea" id="RHEA:47040"/>
        <dbReference type="Rhea" id="RHEA-COMP:10131"/>
        <dbReference type="Rhea" id="RHEA-COMP:11726"/>
        <dbReference type="Rhea" id="RHEA-COMP:11732"/>
        <dbReference type="Rhea" id="RHEA-COMP:11733"/>
        <dbReference type="ChEBI" id="CHEBI:13193"/>
        <dbReference type="ChEBI" id="CHEBI:15378"/>
        <dbReference type="ChEBI" id="CHEBI:17499"/>
        <dbReference type="ChEBI" id="CHEBI:29950"/>
        <dbReference type="ChEBI" id="CHEBI:30616"/>
        <dbReference type="ChEBI" id="CHEBI:33019"/>
        <dbReference type="ChEBI" id="CHEBI:61963"/>
        <dbReference type="ChEBI" id="CHEBI:87171"/>
        <dbReference type="ChEBI" id="CHEBI:87172"/>
        <dbReference type="ChEBI" id="CHEBI:456215"/>
        <dbReference type="EC" id="2.8.1.14"/>
    </reaction>
</comment>
<evidence type="ECO:0000259" key="13">
    <source>
        <dbReference type="Pfam" id="PF20258"/>
    </source>
</evidence>
<evidence type="ECO:0000313" key="15">
    <source>
        <dbReference type="EMBL" id="WOO76680.1"/>
    </source>
</evidence>
<feature type="region of interest" description="Disordered" evidence="12">
    <location>
        <begin position="40"/>
        <end position="69"/>
    </location>
</feature>
<evidence type="ECO:0000256" key="8">
    <source>
        <dbReference type="ARBA" id="ARBA00022840"/>
    </source>
</evidence>
<dbReference type="InterPro" id="IPR014729">
    <property type="entry name" value="Rossmann-like_a/b/a_fold"/>
</dbReference>
<evidence type="ECO:0000256" key="7">
    <source>
        <dbReference type="ARBA" id="ARBA00022741"/>
    </source>
</evidence>
<dbReference type="InterPro" id="IPR004506">
    <property type="entry name" value="MnmA-like"/>
</dbReference>
<proteinExistence type="inferred from homology"/>
<name>A0AAF1BGT1_9TREE</name>
<evidence type="ECO:0000256" key="10">
    <source>
        <dbReference type="ARBA" id="ARBA00023157"/>
    </source>
</evidence>
<dbReference type="Proteomes" id="UP000827549">
    <property type="component" value="Chromosome 1"/>
</dbReference>
<dbReference type="EC" id="2.8.1.14" evidence="3"/>
<feature type="region of interest" description="Disordered" evidence="12">
    <location>
        <begin position="137"/>
        <end position="158"/>
    </location>
</feature>
<keyword evidence="7" id="KW-0547">Nucleotide-binding</keyword>
<dbReference type="GO" id="GO:0002143">
    <property type="term" value="P:tRNA wobble position uridine thiolation"/>
    <property type="evidence" value="ECO:0007669"/>
    <property type="project" value="TreeGrafter"/>
</dbReference>
<evidence type="ECO:0000256" key="1">
    <source>
        <dbReference type="ARBA" id="ARBA00003986"/>
    </source>
</evidence>
<dbReference type="GO" id="GO:0005739">
    <property type="term" value="C:mitochondrion"/>
    <property type="evidence" value="ECO:0007669"/>
    <property type="project" value="TreeGrafter"/>
</dbReference>
<dbReference type="InterPro" id="IPR023382">
    <property type="entry name" value="MnmA-like_central_sf"/>
</dbReference>
<dbReference type="Gene3D" id="2.40.30.10">
    <property type="entry name" value="Translation factors"/>
    <property type="match status" value="1"/>
</dbReference>
<evidence type="ECO:0000256" key="6">
    <source>
        <dbReference type="ARBA" id="ARBA00022694"/>
    </source>
</evidence>
<dbReference type="CDD" id="cd01998">
    <property type="entry name" value="MnmA_TRMU-like"/>
    <property type="match status" value="1"/>
</dbReference>
<dbReference type="Gene3D" id="3.40.50.620">
    <property type="entry name" value="HUPs"/>
    <property type="match status" value="1"/>
</dbReference>
<evidence type="ECO:0000256" key="9">
    <source>
        <dbReference type="ARBA" id="ARBA00022884"/>
    </source>
</evidence>
<protein>
    <recommendedName>
        <fullName evidence="3">tRNA-5-taurinomethyluridine 2-sulfurtransferase</fullName>
        <ecNumber evidence="3">2.8.1.14</ecNumber>
    </recommendedName>
</protein>
<evidence type="ECO:0000256" key="4">
    <source>
        <dbReference type="ARBA" id="ARBA00022555"/>
    </source>
</evidence>
<dbReference type="Gene3D" id="2.30.30.280">
    <property type="entry name" value="Adenine nucleotide alpha hydrolases-like domains"/>
    <property type="match status" value="1"/>
</dbReference>
<dbReference type="PANTHER" id="PTHR11933">
    <property type="entry name" value="TRNA 5-METHYLAMINOMETHYL-2-THIOURIDYLATE -METHYLTRANSFERASE"/>
    <property type="match status" value="1"/>
</dbReference>
<dbReference type="PANTHER" id="PTHR11933:SF5">
    <property type="entry name" value="MITOCHONDRIAL TRNA-SPECIFIC 2-THIOURIDYLASE 1"/>
    <property type="match status" value="1"/>
</dbReference>
<dbReference type="InterPro" id="IPR046884">
    <property type="entry name" value="MnmA-like_central"/>
</dbReference>
<dbReference type="Pfam" id="PF03054">
    <property type="entry name" value="tRNA_Me_trans"/>
    <property type="match status" value="1"/>
</dbReference>
<keyword evidence="8" id="KW-0067">ATP-binding</keyword>
<dbReference type="NCBIfam" id="TIGR00420">
    <property type="entry name" value="trmU"/>
    <property type="match status" value="1"/>
</dbReference>